<dbReference type="Pfam" id="PF07905">
    <property type="entry name" value="PucR"/>
    <property type="match status" value="1"/>
</dbReference>
<dbReference type="InterPro" id="IPR025736">
    <property type="entry name" value="PucR_C-HTH_dom"/>
</dbReference>
<evidence type="ECO:0000256" key="1">
    <source>
        <dbReference type="SAM" id="MobiDB-lite"/>
    </source>
</evidence>
<protein>
    <submittedName>
        <fullName evidence="4">Purine catabolism regulator</fullName>
    </submittedName>
</protein>
<reference evidence="4 5" key="1">
    <citation type="submission" date="2018-08" db="EMBL/GenBank/DDBJ databases">
        <title>Genomic Encyclopedia of Archaeal and Bacterial Type Strains, Phase II (KMG-II): from individual species to whole genera.</title>
        <authorList>
            <person name="Goeker M."/>
        </authorList>
    </citation>
    <scope>NUCLEOTIDE SEQUENCE [LARGE SCALE GENOMIC DNA]</scope>
    <source>
        <strain evidence="4 5">DSM 17099</strain>
    </source>
</reference>
<comment type="caution">
    <text evidence="4">The sequence shown here is derived from an EMBL/GenBank/DDBJ whole genome shotgun (WGS) entry which is preliminary data.</text>
</comment>
<accession>A0A3D9XL33</accession>
<dbReference type="PANTHER" id="PTHR33744">
    <property type="entry name" value="CARBOHYDRATE DIACID REGULATOR"/>
    <property type="match status" value="1"/>
</dbReference>
<dbReference type="RefSeq" id="WP_116222270.1">
    <property type="nucleotide sequence ID" value="NZ_CP038197.1"/>
</dbReference>
<dbReference type="Pfam" id="PF13556">
    <property type="entry name" value="HTH_30"/>
    <property type="match status" value="1"/>
</dbReference>
<organism evidence="4 5">
    <name type="scientific">Paracoccus versutus</name>
    <name type="common">Thiobacillus versutus</name>
    <dbReference type="NCBI Taxonomy" id="34007"/>
    <lineage>
        <taxon>Bacteria</taxon>
        <taxon>Pseudomonadati</taxon>
        <taxon>Pseudomonadota</taxon>
        <taxon>Alphaproteobacteria</taxon>
        <taxon>Rhodobacterales</taxon>
        <taxon>Paracoccaceae</taxon>
        <taxon>Paracoccus</taxon>
    </lineage>
</organism>
<dbReference type="InterPro" id="IPR051448">
    <property type="entry name" value="CdaR-like_regulators"/>
</dbReference>
<evidence type="ECO:0000259" key="3">
    <source>
        <dbReference type="Pfam" id="PF13556"/>
    </source>
</evidence>
<feature type="region of interest" description="Disordered" evidence="1">
    <location>
        <begin position="494"/>
        <end position="513"/>
    </location>
</feature>
<feature type="domain" description="PucR C-terminal helix-turn-helix" evidence="3">
    <location>
        <begin position="429"/>
        <end position="487"/>
    </location>
</feature>
<dbReference type="InterPro" id="IPR012914">
    <property type="entry name" value="PucR_dom"/>
</dbReference>
<dbReference type="PANTHER" id="PTHR33744:SF1">
    <property type="entry name" value="DNA-BINDING TRANSCRIPTIONAL ACTIVATOR ADER"/>
    <property type="match status" value="1"/>
</dbReference>
<evidence type="ECO:0000313" key="4">
    <source>
        <dbReference type="EMBL" id="REF70341.1"/>
    </source>
</evidence>
<feature type="domain" description="Purine catabolism PurC-like" evidence="2">
    <location>
        <begin position="7"/>
        <end position="123"/>
    </location>
</feature>
<sequence length="513" mass="56196">MSLRIVDIVNMPELRTRFIGGETGQERQVQWAHVCELADPTEWLGKGDLLMTTGMGVPKGRAGQAAYVQRLSDAGLAGMMIGENMRGPKDMTALQASADRLGFPVLLTEYGVPFASVTRAVADAWRSRENDRRAAFARLHVSARMAIEGHDLAALLGRLAQDVQADLMLWDGQAAALWLPRGAELPAGLRQILNKPLERGTAQAAIRRFPLDEGEVLAISIPSRKDHVLLARRSDGDLLDYSLMSHLASVLGIALEHRHVEHERSFRQNAELLKEIVGQKVKAGTLTRRLNACGLSLDAAILGVARADPLPLTEWARRFERLETPLLLLPRGQEVLVLLSSEDAGAVQAILGVPLGLSDSVDSADRMTEALREARLASAHGTPERLVVHHAQIADRLPWLPQSIEEARDTFRRILGPVAAHDEQSNARLLHTLRVFLEHNRSWQAAANVLHIHKTSLTYRIRRVEELTGRSLSSTADVAALWLALQAADILGLPDPSDGEGHGPGARSQHDKD</sequence>
<dbReference type="EMBL" id="QTUJ01000002">
    <property type="protein sequence ID" value="REF70341.1"/>
    <property type="molecule type" value="Genomic_DNA"/>
</dbReference>
<dbReference type="AlphaFoldDB" id="A0A3D9XL33"/>
<dbReference type="InterPro" id="IPR042070">
    <property type="entry name" value="PucR_C-HTH_sf"/>
</dbReference>
<gene>
    <name evidence="4" type="ORF">BDD41_3071</name>
</gene>
<dbReference type="Proteomes" id="UP000256941">
    <property type="component" value="Unassembled WGS sequence"/>
</dbReference>
<proteinExistence type="predicted"/>
<evidence type="ECO:0000313" key="5">
    <source>
        <dbReference type="Proteomes" id="UP000256941"/>
    </source>
</evidence>
<name>A0A3D9XL33_PARVE</name>
<dbReference type="Gene3D" id="1.10.10.2840">
    <property type="entry name" value="PucR C-terminal helix-turn-helix domain"/>
    <property type="match status" value="1"/>
</dbReference>
<evidence type="ECO:0000259" key="2">
    <source>
        <dbReference type="Pfam" id="PF07905"/>
    </source>
</evidence>